<feature type="domain" description="Ig-like" evidence="5">
    <location>
        <begin position="327"/>
        <end position="424"/>
    </location>
</feature>
<dbReference type="CDD" id="cd00109">
    <property type="entry name" value="Kunitz-type"/>
    <property type="match status" value="2"/>
</dbReference>
<feature type="domain" description="Sushi" evidence="6">
    <location>
        <begin position="155"/>
        <end position="210"/>
    </location>
</feature>
<accession>A0A482WM48</accession>
<comment type="caution">
    <text evidence="7">The sequence shown here is derived from an EMBL/GenBank/DDBJ whole genome shotgun (WGS) entry which is preliminary data.</text>
</comment>
<dbReference type="PANTHER" id="PTHR46013:SF7">
    <property type="entry name" value="IG-LIKE DOMAIN-CONTAINING PROTEIN"/>
    <property type="match status" value="1"/>
</dbReference>
<keyword evidence="3" id="KW-0768">Sushi</keyword>
<feature type="domain" description="BPTI/Kunitz inhibitor" evidence="4">
    <location>
        <begin position="535"/>
        <end position="591"/>
    </location>
</feature>
<dbReference type="InterPro" id="IPR036179">
    <property type="entry name" value="Ig-like_dom_sf"/>
</dbReference>
<dbReference type="FunFam" id="2.60.40.10:FF:000032">
    <property type="entry name" value="palladin isoform X1"/>
    <property type="match status" value="1"/>
</dbReference>
<dbReference type="PROSITE" id="PS50923">
    <property type="entry name" value="SUSHI"/>
    <property type="match status" value="1"/>
</dbReference>
<evidence type="ECO:0000259" key="5">
    <source>
        <dbReference type="PROSITE" id="PS50835"/>
    </source>
</evidence>
<dbReference type="GO" id="GO:0004867">
    <property type="term" value="F:serine-type endopeptidase inhibitor activity"/>
    <property type="evidence" value="ECO:0007669"/>
    <property type="project" value="InterPro"/>
</dbReference>
<dbReference type="InterPro" id="IPR003598">
    <property type="entry name" value="Ig_sub2"/>
</dbReference>
<keyword evidence="8" id="KW-1185">Reference proteome</keyword>
<dbReference type="SUPFAM" id="SSF57535">
    <property type="entry name" value="Complement control module/SCR domain"/>
    <property type="match status" value="1"/>
</dbReference>
<evidence type="ECO:0000256" key="2">
    <source>
        <dbReference type="ARBA" id="ARBA00023319"/>
    </source>
</evidence>
<dbReference type="EMBL" id="QKKF02031779">
    <property type="protein sequence ID" value="RZF34380.1"/>
    <property type="molecule type" value="Genomic_DNA"/>
</dbReference>
<dbReference type="InParanoid" id="A0A482WM48"/>
<feature type="domain" description="Ig-like" evidence="5">
    <location>
        <begin position="434"/>
        <end position="528"/>
    </location>
</feature>
<dbReference type="Pfam" id="PF00084">
    <property type="entry name" value="Sushi"/>
    <property type="match status" value="1"/>
</dbReference>
<dbReference type="CDD" id="cd00096">
    <property type="entry name" value="Ig"/>
    <property type="match status" value="2"/>
</dbReference>
<dbReference type="Proteomes" id="UP000291343">
    <property type="component" value="Unassembled WGS sequence"/>
</dbReference>
<dbReference type="SMART" id="SM00409">
    <property type="entry name" value="IG"/>
    <property type="match status" value="3"/>
</dbReference>
<dbReference type="Pfam" id="PF07679">
    <property type="entry name" value="I-set"/>
    <property type="match status" value="1"/>
</dbReference>
<gene>
    <name evidence="7" type="ORF">LSTR_LSTR008919</name>
</gene>
<proteinExistence type="predicted"/>
<dbReference type="Gene3D" id="4.10.410.10">
    <property type="entry name" value="Pancreatic trypsin inhibitor Kunitz domain"/>
    <property type="match status" value="2"/>
</dbReference>
<dbReference type="PANTHER" id="PTHR46013">
    <property type="entry name" value="VASCULAR CELL ADHESION MOLECULE 1"/>
    <property type="match status" value="1"/>
</dbReference>
<dbReference type="SUPFAM" id="SSF57362">
    <property type="entry name" value="BPTI-like"/>
    <property type="match status" value="2"/>
</dbReference>
<name>A0A482WM48_LAOST</name>
<dbReference type="InterPro" id="IPR000436">
    <property type="entry name" value="Sushi_SCR_CCP_dom"/>
</dbReference>
<dbReference type="InterPro" id="IPR035976">
    <property type="entry name" value="Sushi/SCR/CCP_sf"/>
</dbReference>
<feature type="domain" description="Ig-like" evidence="5">
    <location>
        <begin position="210"/>
        <end position="309"/>
    </location>
</feature>
<evidence type="ECO:0000256" key="3">
    <source>
        <dbReference type="PROSITE-ProRule" id="PRU00302"/>
    </source>
</evidence>
<dbReference type="STRING" id="195883.A0A482WM48"/>
<feature type="domain" description="BPTI/Kunitz inhibitor" evidence="4">
    <location>
        <begin position="600"/>
        <end position="654"/>
    </location>
</feature>
<dbReference type="InterPro" id="IPR007110">
    <property type="entry name" value="Ig-like_dom"/>
</dbReference>
<evidence type="ECO:0000313" key="7">
    <source>
        <dbReference type="EMBL" id="RZF34380.1"/>
    </source>
</evidence>
<dbReference type="AlphaFoldDB" id="A0A482WM48"/>
<dbReference type="SUPFAM" id="SSF48726">
    <property type="entry name" value="Immunoglobulin"/>
    <property type="match status" value="3"/>
</dbReference>
<dbReference type="InterPro" id="IPR002223">
    <property type="entry name" value="Kunitz_BPTI"/>
</dbReference>
<evidence type="ECO:0000259" key="4">
    <source>
        <dbReference type="PROSITE" id="PS50279"/>
    </source>
</evidence>
<dbReference type="SMART" id="SM00408">
    <property type="entry name" value="IGc2"/>
    <property type="match status" value="3"/>
</dbReference>
<comment type="caution">
    <text evidence="3">Lacks conserved residue(s) required for the propagation of feature annotation.</text>
</comment>
<dbReference type="PROSITE" id="PS50835">
    <property type="entry name" value="IG_LIKE"/>
    <property type="match status" value="3"/>
</dbReference>
<dbReference type="Pfam" id="PF00014">
    <property type="entry name" value="Kunitz_BPTI"/>
    <property type="match status" value="2"/>
</dbReference>
<dbReference type="InterPro" id="IPR003599">
    <property type="entry name" value="Ig_sub"/>
</dbReference>
<organism evidence="7 8">
    <name type="scientific">Laodelphax striatellus</name>
    <name type="common">Small brown planthopper</name>
    <name type="synonym">Delphax striatella</name>
    <dbReference type="NCBI Taxonomy" id="195883"/>
    <lineage>
        <taxon>Eukaryota</taxon>
        <taxon>Metazoa</taxon>
        <taxon>Ecdysozoa</taxon>
        <taxon>Arthropoda</taxon>
        <taxon>Hexapoda</taxon>
        <taxon>Insecta</taxon>
        <taxon>Pterygota</taxon>
        <taxon>Neoptera</taxon>
        <taxon>Paraneoptera</taxon>
        <taxon>Hemiptera</taxon>
        <taxon>Auchenorrhyncha</taxon>
        <taxon>Fulgoroidea</taxon>
        <taxon>Delphacidae</taxon>
        <taxon>Criomorphinae</taxon>
        <taxon>Laodelphax</taxon>
    </lineage>
</organism>
<keyword evidence="1" id="KW-1015">Disulfide bond</keyword>
<keyword evidence="2" id="KW-0393">Immunoglobulin domain</keyword>
<evidence type="ECO:0000313" key="8">
    <source>
        <dbReference type="Proteomes" id="UP000291343"/>
    </source>
</evidence>
<dbReference type="Gene3D" id="2.10.70.10">
    <property type="entry name" value="Complement Module, domain 1"/>
    <property type="match status" value="1"/>
</dbReference>
<dbReference type="InterPro" id="IPR013783">
    <property type="entry name" value="Ig-like_fold"/>
</dbReference>
<dbReference type="OrthoDB" id="5950222at2759"/>
<dbReference type="Gene3D" id="2.60.40.10">
    <property type="entry name" value="Immunoglobulins"/>
    <property type="match status" value="3"/>
</dbReference>
<reference evidence="7 8" key="1">
    <citation type="journal article" date="2017" name="Gigascience">
        <title>Genome sequence of the small brown planthopper, Laodelphax striatellus.</title>
        <authorList>
            <person name="Zhu J."/>
            <person name="Jiang F."/>
            <person name="Wang X."/>
            <person name="Yang P."/>
            <person name="Bao Y."/>
            <person name="Zhao W."/>
            <person name="Wang W."/>
            <person name="Lu H."/>
            <person name="Wang Q."/>
            <person name="Cui N."/>
            <person name="Li J."/>
            <person name="Chen X."/>
            <person name="Luo L."/>
            <person name="Yu J."/>
            <person name="Kang L."/>
            <person name="Cui F."/>
        </authorList>
    </citation>
    <scope>NUCLEOTIDE SEQUENCE [LARGE SCALE GENOMIC DNA]</scope>
    <source>
        <strain evidence="7">Lst14</strain>
    </source>
</reference>
<dbReference type="PROSITE" id="PS50279">
    <property type="entry name" value="BPTI_KUNITZ_2"/>
    <property type="match status" value="2"/>
</dbReference>
<evidence type="ECO:0000256" key="1">
    <source>
        <dbReference type="ARBA" id="ARBA00023157"/>
    </source>
</evidence>
<evidence type="ECO:0008006" key="9">
    <source>
        <dbReference type="Google" id="ProtNLM"/>
    </source>
</evidence>
<sequence length="659" mass="74796">MSSLLAAASLPRVADASVHDSAQKQQNQAVVLLARHQPRAFLILIIFSLIEMNASNQIPLGSRESKKPVKNCRVPDSRGTLYSLQSTCSHQDYCTLEPGQEVFGNGSLVSLKCFYTYMLREEQLDFVVCYDGAWYPKDHSCLKMCRARHYKTINLTCFYKGKPVACNNNYRIGTMVTRSCKPGYRTDTENEPNHCLKNGKWQFILSECTPERRSLLAKIELGHNRNASDFEVGKQIRLSCNVDGYPAPTNITWFKDGQLLRSGGRIALNETKLGNYTISIQNATLSDSGTYQCRAENEHSSSTNTANIFVYYVYPYEPLNLFMFPMGSNVSLLCMVTILQLLPLPDTVRWFKSGQQILMRDRITITDLNCTLLTNELDLQRGVHSECKSQLIIEQASLSDSDEYKCEVEGRIMKNEKMRHEKINRTMLLSVYIPQEVSTEIKMAETKFPAGSNIEIPCVVNGIPSPIIKWFVNGNDVSIYRGANIFLHNFNYKNQVLNINGAEVFHSGTYKCTAQRGDSADESAVEISVTTTEQCSLSETRAGNCFHSIPRWTFVPEYNQCSMFYYGRCEGNLLNHFENSFESRDMCLATCMPAADRQVCQLPLANTSDSCQYFRYFPVWYHDAKLKICQQFTYGQCLGNANWFKTKEDCQGLCVNEPE</sequence>
<evidence type="ECO:0000259" key="6">
    <source>
        <dbReference type="PROSITE" id="PS50923"/>
    </source>
</evidence>
<protein>
    <recommendedName>
        <fullName evidence="9">Papilin</fullName>
    </recommendedName>
</protein>
<dbReference type="InterPro" id="IPR036880">
    <property type="entry name" value="Kunitz_BPTI_sf"/>
</dbReference>
<dbReference type="InterPro" id="IPR013098">
    <property type="entry name" value="Ig_I-set"/>
</dbReference>
<dbReference type="SMART" id="SM00131">
    <property type="entry name" value="KU"/>
    <property type="match status" value="2"/>
</dbReference>
<dbReference type="Pfam" id="PF13927">
    <property type="entry name" value="Ig_3"/>
    <property type="match status" value="1"/>
</dbReference>